<gene>
    <name evidence="1" type="ORF">BJP36_18745</name>
</gene>
<dbReference type="AlphaFoldDB" id="A0A1D9G2A0"/>
<accession>A0A1D9G2A0</accession>
<dbReference type="EMBL" id="CP017708">
    <property type="protein sequence ID" value="AOY81645.1"/>
    <property type="molecule type" value="Genomic_DNA"/>
</dbReference>
<evidence type="ECO:0000313" key="2">
    <source>
        <dbReference type="Proteomes" id="UP000176944"/>
    </source>
</evidence>
<reference evidence="2" key="1">
    <citation type="submission" date="2016-10" db="EMBL/GenBank/DDBJ databases">
        <title>Comparative genomics uncovers the prolific and rare metabolic potential of the cyanobacterial genus Moorea.</title>
        <authorList>
            <person name="Leao T."/>
            <person name="Castelao G."/>
            <person name="Korobeynikov A."/>
            <person name="Monroe E.A."/>
            <person name="Podell S."/>
            <person name="Glukhov E."/>
            <person name="Allen E."/>
            <person name="Gerwick W.H."/>
            <person name="Gerwick L."/>
        </authorList>
    </citation>
    <scope>NUCLEOTIDE SEQUENCE [LARGE SCALE GENOMIC DNA]</scope>
    <source>
        <strain evidence="2">JHB</strain>
    </source>
</reference>
<dbReference type="Proteomes" id="UP000176944">
    <property type="component" value="Chromosome"/>
</dbReference>
<protein>
    <submittedName>
        <fullName evidence="1">Uncharacterized protein</fullName>
    </submittedName>
</protein>
<organism evidence="1 2">
    <name type="scientific">Moorena producens (strain JHB)</name>
    <dbReference type="NCBI Taxonomy" id="1454205"/>
    <lineage>
        <taxon>Bacteria</taxon>
        <taxon>Bacillati</taxon>
        <taxon>Cyanobacteriota</taxon>
        <taxon>Cyanophyceae</taxon>
        <taxon>Coleofasciculales</taxon>
        <taxon>Coleofasciculaceae</taxon>
        <taxon>Moorena</taxon>
    </lineage>
</organism>
<name>A0A1D9G2A0_MOOP1</name>
<sequence>MVPNPNKVKILFLTNPNYGEVGLLVGELKQLGNFQALEKARGTTTIKKIKQAKYNKRYSYEGQCCKRAKKTAAD</sequence>
<evidence type="ECO:0000313" key="1">
    <source>
        <dbReference type="EMBL" id="AOY81645.1"/>
    </source>
</evidence>
<proteinExistence type="predicted"/>